<evidence type="ECO:0000256" key="5">
    <source>
        <dbReference type="ARBA" id="ARBA00038013"/>
    </source>
</evidence>
<name>A0A2U3DWH9_PURLI</name>
<evidence type="ECO:0000256" key="4">
    <source>
        <dbReference type="ARBA" id="ARBA00023136"/>
    </source>
</evidence>
<dbReference type="PANTHER" id="PTHR37278:SF1">
    <property type="entry name" value="AUTOPHAGY-RELATED PROTEIN 33-RELATED"/>
    <property type="match status" value="1"/>
</dbReference>
<protein>
    <submittedName>
        <fullName evidence="7">Uncharacterized protein</fullName>
    </submittedName>
</protein>
<feature type="region of interest" description="Disordered" evidence="6">
    <location>
        <begin position="44"/>
        <end position="81"/>
    </location>
</feature>
<evidence type="ECO:0000256" key="3">
    <source>
        <dbReference type="ARBA" id="ARBA00022989"/>
    </source>
</evidence>
<feature type="compositionally biased region" description="Polar residues" evidence="6">
    <location>
        <begin position="175"/>
        <end position="196"/>
    </location>
</feature>
<dbReference type="GO" id="GO:0016236">
    <property type="term" value="P:macroautophagy"/>
    <property type="evidence" value="ECO:0007669"/>
    <property type="project" value="TreeGrafter"/>
</dbReference>
<feature type="region of interest" description="Disordered" evidence="6">
    <location>
        <begin position="335"/>
        <end position="357"/>
    </location>
</feature>
<proteinExistence type="inferred from homology"/>
<keyword evidence="4" id="KW-0472">Membrane</keyword>
<dbReference type="GO" id="GO:0005741">
    <property type="term" value="C:mitochondrial outer membrane"/>
    <property type="evidence" value="ECO:0007669"/>
    <property type="project" value="TreeGrafter"/>
</dbReference>
<evidence type="ECO:0000256" key="2">
    <source>
        <dbReference type="ARBA" id="ARBA00022692"/>
    </source>
</evidence>
<accession>A0A2U3DWH9</accession>
<dbReference type="Proteomes" id="UP000245956">
    <property type="component" value="Unassembled WGS sequence"/>
</dbReference>
<dbReference type="PANTHER" id="PTHR37278">
    <property type="entry name" value="AUTOPHAGY-RELATED PROTEIN 33-RELATED"/>
    <property type="match status" value="1"/>
</dbReference>
<keyword evidence="2" id="KW-0812">Transmembrane</keyword>
<evidence type="ECO:0000256" key="1">
    <source>
        <dbReference type="ARBA" id="ARBA00004141"/>
    </source>
</evidence>
<keyword evidence="3" id="KW-1133">Transmembrane helix</keyword>
<sequence>MPPAASSQQPPPRGLEGGALAVCLRASDTTVLISHHLVVRWCSRQGSSRRGLQPQAGFNRQPSEFDPVPPRLHFSPPLPNPIQHTHSAFPFVAPDVLLVVRHSPPPPPPPPPPPSPPPPASPALPSSIEPQDEAETNKALPSPTQPPTPVVVAGGAKDKPLSVVVHCRGRIGAETSSAQEAISTKQPSQAAKQSSHGVRRRKGHFGPQVRGDRVSRLADVCVARRERAAFFASRRLRLCPRRRLLTATQLQGVSYTVSTVSLPSLLRLPSSSSASQAVAALADSLARPLRALTALSSAPLLLAFVLSPRSSRHPYLLYTSLLAVLASAAPRLLPQPAAPAPRQRSPKKQSPARRMEASYEVLGDVTSEAASEEDIEDVNGEEVRVEVEGLARRYVVQTGLSALGFAMAIVGLWGDGSQQVVAYVS</sequence>
<feature type="region of interest" description="Disordered" evidence="6">
    <location>
        <begin position="100"/>
        <end position="155"/>
    </location>
</feature>
<reference evidence="7 8" key="1">
    <citation type="journal article" date="2016" name="Front. Microbiol.">
        <title>Genome and transcriptome sequences reveal the specific parasitism of the nematophagous Purpureocillium lilacinum 36-1.</title>
        <authorList>
            <person name="Xie J."/>
            <person name="Li S."/>
            <person name="Mo C."/>
            <person name="Xiao X."/>
            <person name="Peng D."/>
            <person name="Wang G."/>
            <person name="Xiao Y."/>
        </authorList>
    </citation>
    <scope>NUCLEOTIDE SEQUENCE [LARGE SCALE GENOMIC DNA]</scope>
    <source>
        <strain evidence="7 8">36-1</strain>
    </source>
</reference>
<comment type="subcellular location">
    <subcellularLocation>
        <location evidence="1">Membrane</location>
        <topology evidence="1">Multi-pass membrane protein</topology>
    </subcellularLocation>
</comment>
<dbReference type="EMBL" id="LCWV01000023">
    <property type="protein sequence ID" value="PWI66621.1"/>
    <property type="molecule type" value="Genomic_DNA"/>
</dbReference>
<comment type="caution">
    <text evidence="7">The sequence shown here is derived from an EMBL/GenBank/DDBJ whole genome shotgun (WGS) entry which is preliminary data.</text>
</comment>
<feature type="region of interest" description="Disordered" evidence="6">
    <location>
        <begin position="175"/>
        <end position="210"/>
    </location>
</feature>
<gene>
    <name evidence="7" type="ORF">PCL_04759</name>
</gene>
<dbReference type="GO" id="GO:0000422">
    <property type="term" value="P:autophagy of mitochondrion"/>
    <property type="evidence" value="ECO:0007669"/>
    <property type="project" value="TreeGrafter"/>
</dbReference>
<organism evidence="7 8">
    <name type="scientific">Purpureocillium lilacinum</name>
    <name type="common">Paecilomyces lilacinus</name>
    <dbReference type="NCBI Taxonomy" id="33203"/>
    <lineage>
        <taxon>Eukaryota</taxon>
        <taxon>Fungi</taxon>
        <taxon>Dikarya</taxon>
        <taxon>Ascomycota</taxon>
        <taxon>Pezizomycotina</taxon>
        <taxon>Sordariomycetes</taxon>
        <taxon>Hypocreomycetidae</taxon>
        <taxon>Hypocreales</taxon>
        <taxon>Ophiocordycipitaceae</taxon>
        <taxon>Purpureocillium</taxon>
    </lineage>
</organism>
<dbReference type="AlphaFoldDB" id="A0A2U3DWH9"/>
<evidence type="ECO:0000313" key="8">
    <source>
        <dbReference type="Proteomes" id="UP000245956"/>
    </source>
</evidence>
<dbReference type="InterPro" id="IPR051668">
    <property type="entry name" value="ATG33"/>
</dbReference>
<feature type="compositionally biased region" description="Polar residues" evidence="6">
    <location>
        <begin position="44"/>
        <end position="62"/>
    </location>
</feature>
<evidence type="ECO:0000313" key="7">
    <source>
        <dbReference type="EMBL" id="PWI66621.1"/>
    </source>
</evidence>
<feature type="compositionally biased region" description="Pro residues" evidence="6">
    <location>
        <begin position="103"/>
        <end position="122"/>
    </location>
</feature>
<evidence type="ECO:0000256" key="6">
    <source>
        <dbReference type="SAM" id="MobiDB-lite"/>
    </source>
</evidence>
<comment type="similarity">
    <text evidence="5">Belongs to the ATG33 family.</text>
</comment>